<evidence type="ECO:0000256" key="5">
    <source>
        <dbReference type="ARBA" id="ARBA00023002"/>
    </source>
</evidence>
<evidence type="ECO:0000256" key="7">
    <source>
        <dbReference type="HAMAP-Rule" id="MF_00966"/>
    </source>
</evidence>
<keyword evidence="4 7" id="KW-0521">NADP</keyword>
<dbReference type="NCBIfam" id="TIGR00871">
    <property type="entry name" value="zwf"/>
    <property type="match status" value="1"/>
</dbReference>
<dbReference type="SUPFAM" id="SSF51735">
    <property type="entry name" value="NAD(P)-binding Rossmann-fold domains"/>
    <property type="match status" value="1"/>
</dbReference>
<comment type="similarity">
    <text evidence="2 7">Belongs to the glucose-6-phosphate dehydrogenase family.</text>
</comment>
<evidence type="ECO:0000256" key="2">
    <source>
        <dbReference type="ARBA" id="ARBA00009975"/>
    </source>
</evidence>
<dbReference type="InterPro" id="IPR001282">
    <property type="entry name" value="G6P_DH"/>
</dbReference>
<dbReference type="Gene3D" id="3.40.50.720">
    <property type="entry name" value="NAD(P)-binding Rossmann-like Domain"/>
    <property type="match status" value="1"/>
</dbReference>
<feature type="binding site" evidence="7">
    <location>
        <position position="237"/>
    </location>
    <ligand>
        <name>substrate</name>
    </ligand>
</feature>
<reference evidence="11 12" key="1">
    <citation type="submission" date="2022-08" db="EMBL/GenBank/DDBJ databases">
        <title>novel species in genus Aeromicrobium.</title>
        <authorList>
            <person name="Ye L."/>
        </authorList>
    </citation>
    <scope>NUCLEOTIDE SEQUENCE [LARGE SCALE GENOMIC DNA]</scope>
    <source>
        <strain evidence="12">zg-Y1379</strain>
    </source>
</reference>
<evidence type="ECO:0000259" key="10">
    <source>
        <dbReference type="Pfam" id="PF02781"/>
    </source>
</evidence>
<gene>
    <name evidence="7 11" type="primary">zwf</name>
    <name evidence="11" type="ORF">NQV15_14720</name>
</gene>
<dbReference type="InterPro" id="IPR019796">
    <property type="entry name" value="G6P_DH_AS"/>
</dbReference>
<dbReference type="Proteomes" id="UP001316184">
    <property type="component" value="Chromosome"/>
</dbReference>
<dbReference type="EMBL" id="CP102173">
    <property type="protein sequence ID" value="UUP13096.1"/>
    <property type="molecule type" value="Genomic_DNA"/>
</dbReference>
<proteinExistence type="inferred from homology"/>
<feature type="region of interest" description="Disordered" evidence="8">
    <location>
        <begin position="442"/>
        <end position="471"/>
    </location>
</feature>
<dbReference type="InterPro" id="IPR022674">
    <property type="entry name" value="G6P_DH_NAD-bd"/>
</dbReference>
<protein>
    <recommendedName>
        <fullName evidence="7">Glucose-6-phosphate 1-dehydrogenase</fullName>
        <shortName evidence="7">G6PD</shortName>
        <ecNumber evidence="7">1.1.1.49</ecNumber>
    </recommendedName>
</protein>
<dbReference type="Gene3D" id="3.30.360.10">
    <property type="entry name" value="Dihydrodipicolinate Reductase, domain 2"/>
    <property type="match status" value="1"/>
</dbReference>
<dbReference type="SUPFAM" id="SSF55347">
    <property type="entry name" value="Glyceraldehyde-3-phosphate dehydrogenase-like, C-terminal domain"/>
    <property type="match status" value="1"/>
</dbReference>
<dbReference type="Pfam" id="PF02781">
    <property type="entry name" value="G6PD_C"/>
    <property type="match status" value="1"/>
</dbReference>
<dbReference type="PROSITE" id="PS00069">
    <property type="entry name" value="G6P_DEHYDROGENASE"/>
    <property type="match status" value="1"/>
</dbReference>
<feature type="binding site" evidence="7">
    <location>
        <position position="150"/>
    </location>
    <ligand>
        <name>NADP(+)</name>
        <dbReference type="ChEBI" id="CHEBI:58349"/>
    </ligand>
</feature>
<keyword evidence="5 7" id="KW-0560">Oxidoreductase</keyword>
<feature type="domain" description="Glucose-6-phosphate dehydrogenase NAD-binding" evidence="9">
    <location>
        <begin position="14"/>
        <end position="189"/>
    </location>
</feature>
<feature type="binding site" evidence="7">
    <location>
        <position position="51"/>
    </location>
    <ligand>
        <name>NADP(+)</name>
        <dbReference type="ChEBI" id="CHEBI:58349"/>
    </ligand>
</feature>
<feature type="active site" description="Proton acceptor" evidence="7">
    <location>
        <position position="242"/>
    </location>
</feature>
<evidence type="ECO:0000313" key="11">
    <source>
        <dbReference type="EMBL" id="UUP13096.1"/>
    </source>
</evidence>
<feature type="binding site" evidence="7">
    <location>
        <position position="184"/>
    </location>
    <ligand>
        <name>substrate</name>
    </ligand>
</feature>
<accession>A0ABY5M7I7</accession>
<dbReference type="EC" id="1.1.1.49" evidence="7"/>
<sequence>MAQERETPAPHVFVIFGATGDLAKRKLFPGIYKLAAAGRLPDDYAIIGSGRHSPGSDEEFRDKIRGSLGEFVDDPDGDVVDDVLGRLTFCVSDADDGKDLAQAVEQARKDLGEDAQKLIYLSVPPAAMEPMIGMLGRVGLADDARLVIEKPFGTDLKTACELDATLKGVVSEDQVFRIDHFLGKEAVQNILALRFANGLIEPTWSRENIVSVEIDVPEELTIEGRGNFYESTGCFRDMITTHLFQVLGFVAMEPPVHLDALALRNEKSKVFAAMRPLDPQDVVFGQYEGYRDEDDVADDSDVETFVALRAHVDTERWQGVPFHLRTGKALGATRRTITLTYRTPPMGRFGEYGCGPNQLVLELTDSPRVDIDLHAKRPGPTMELISSTLRLDVSQDDPHDTPLEAYERLLLDVMRGDQTLFTRSDEVERLWEVCQPVLDARPETQPYAQGSWGPDDALALPGERGWRLPDA</sequence>
<name>A0ABY5M7I7_9ACTN</name>
<feature type="domain" description="Glucose-6-phosphate dehydrogenase C-terminal" evidence="10">
    <location>
        <begin position="191"/>
        <end position="462"/>
    </location>
</feature>
<dbReference type="PANTHER" id="PTHR23429">
    <property type="entry name" value="GLUCOSE-6-PHOSPHATE 1-DEHYDROGENASE G6PD"/>
    <property type="match status" value="1"/>
</dbReference>
<comment type="caution">
    <text evidence="7">Lacks conserved residue(s) required for the propagation of feature annotation.</text>
</comment>
<feature type="binding site" evidence="7">
    <location>
        <begin position="17"/>
        <end position="24"/>
    </location>
    <ligand>
        <name>NADP(+)</name>
        <dbReference type="ChEBI" id="CHEBI:58349"/>
    </ligand>
</feature>
<feature type="binding site" evidence="7">
    <location>
        <position position="328"/>
    </location>
    <ligand>
        <name>substrate</name>
    </ligand>
</feature>
<dbReference type="PRINTS" id="PR00079">
    <property type="entry name" value="G6PDHDRGNASE"/>
</dbReference>
<evidence type="ECO:0000256" key="1">
    <source>
        <dbReference type="ARBA" id="ARBA00004937"/>
    </source>
</evidence>
<keyword evidence="6 7" id="KW-0119">Carbohydrate metabolism</keyword>
<evidence type="ECO:0000256" key="6">
    <source>
        <dbReference type="ARBA" id="ARBA00023277"/>
    </source>
</evidence>
<dbReference type="PANTHER" id="PTHR23429:SF0">
    <property type="entry name" value="GLUCOSE-6-PHOSPHATE 1-DEHYDROGENASE"/>
    <property type="match status" value="1"/>
</dbReference>
<feature type="binding site" evidence="7">
    <location>
        <position position="218"/>
    </location>
    <ligand>
        <name>substrate</name>
    </ligand>
</feature>
<comment type="catalytic activity">
    <reaction evidence="7">
        <text>D-glucose 6-phosphate + NADP(+) = 6-phospho-D-glucono-1,5-lactone + NADPH + H(+)</text>
        <dbReference type="Rhea" id="RHEA:15841"/>
        <dbReference type="ChEBI" id="CHEBI:15378"/>
        <dbReference type="ChEBI" id="CHEBI:57783"/>
        <dbReference type="ChEBI" id="CHEBI:57955"/>
        <dbReference type="ChEBI" id="CHEBI:58349"/>
        <dbReference type="ChEBI" id="CHEBI:61548"/>
        <dbReference type="EC" id="1.1.1.49"/>
    </reaction>
</comment>
<dbReference type="Pfam" id="PF00479">
    <property type="entry name" value="G6PD_N"/>
    <property type="match status" value="1"/>
</dbReference>
<evidence type="ECO:0000256" key="8">
    <source>
        <dbReference type="SAM" id="MobiDB-lite"/>
    </source>
</evidence>
<comment type="function">
    <text evidence="7">Catalyzes the oxidation of glucose 6-phosphate to 6-phosphogluconolactone.</text>
</comment>
<feature type="binding site" evidence="7">
    <location>
        <position position="180"/>
    </location>
    <ligand>
        <name>substrate</name>
    </ligand>
</feature>
<comment type="pathway">
    <text evidence="1 7">Carbohydrate degradation; pentose phosphate pathway; D-ribulose 5-phosphate from D-glucose 6-phosphate (oxidative stage): step 1/3.</text>
</comment>
<dbReference type="InterPro" id="IPR036291">
    <property type="entry name" value="NAD(P)-bd_dom_sf"/>
</dbReference>
<dbReference type="InterPro" id="IPR022675">
    <property type="entry name" value="G6P_DH_C"/>
</dbReference>
<dbReference type="RefSeq" id="WP_232400983.1">
    <property type="nucleotide sequence ID" value="NZ_CP102173.1"/>
</dbReference>
<evidence type="ECO:0000256" key="4">
    <source>
        <dbReference type="ARBA" id="ARBA00022857"/>
    </source>
</evidence>
<organism evidence="11 12">
    <name type="scientific">Aeromicrobium wangtongii</name>
    <dbReference type="NCBI Taxonomy" id="2969247"/>
    <lineage>
        <taxon>Bacteria</taxon>
        <taxon>Bacillati</taxon>
        <taxon>Actinomycetota</taxon>
        <taxon>Actinomycetes</taxon>
        <taxon>Propionibacteriales</taxon>
        <taxon>Nocardioidaceae</taxon>
        <taxon>Aeromicrobium</taxon>
    </lineage>
</organism>
<evidence type="ECO:0000256" key="3">
    <source>
        <dbReference type="ARBA" id="ARBA00022526"/>
    </source>
</evidence>
<dbReference type="PIRSF" id="PIRSF000110">
    <property type="entry name" value="G6PD"/>
    <property type="match status" value="1"/>
</dbReference>
<evidence type="ECO:0000313" key="12">
    <source>
        <dbReference type="Proteomes" id="UP001316184"/>
    </source>
</evidence>
<evidence type="ECO:0000259" key="9">
    <source>
        <dbReference type="Pfam" id="PF00479"/>
    </source>
</evidence>
<dbReference type="HAMAP" id="MF_00966">
    <property type="entry name" value="G6PD"/>
    <property type="match status" value="1"/>
</dbReference>
<keyword evidence="3 7" id="KW-0313">Glucose metabolism</keyword>
<keyword evidence="12" id="KW-1185">Reference proteome</keyword>